<gene>
    <name evidence="4" type="ORF">BKA67DRAFT_4885</name>
</gene>
<keyword evidence="3" id="KW-0560">Oxidoreductase</keyword>
<dbReference type="Proteomes" id="UP000758603">
    <property type="component" value="Unassembled WGS sequence"/>
</dbReference>
<comment type="caution">
    <text evidence="4">The sequence shown here is derived from an EMBL/GenBank/DDBJ whole genome shotgun (WGS) entry which is preliminary data.</text>
</comment>
<dbReference type="AlphaFoldDB" id="A0A9P8UVE0"/>
<dbReference type="InterPro" id="IPR020904">
    <property type="entry name" value="Sc_DH/Rdtase_CS"/>
</dbReference>
<sequence>MASAKGTILVTGANGGLGSAIAKQIVSKPELAAFHGLYTVRDSTAAPALSSVLAANPSHPHDVISQDLTNLAIVRQTASTINARIAAGEIPPIRALVLCAGSHDFGKQAWDDDGLDKIFSSNYLGQWLLTLLLLGSMDKEHGRIVVIGSQAHDPYDKRNVSSKAFDDDKYKTIIQDEASVEAIARGNWSSAQEDPSFRGGIRRYGAAKLFLIIFQHELQRRLDHDPTLKNICILGVDPGTMITGLQRTAPWFIRVIIFQIIYPIIATLMPNGPVRSTQKSASHVLGAVFDSNPEWGEYPKDRYFNGAEPFETSTESRDVKKAQLVWKVSARLAHLVEGETSLVDWQ</sequence>
<dbReference type="Pfam" id="PF00106">
    <property type="entry name" value="adh_short"/>
    <property type="match status" value="1"/>
</dbReference>
<evidence type="ECO:0000313" key="5">
    <source>
        <dbReference type="Proteomes" id="UP000758603"/>
    </source>
</evidence>
<dbReference type="GeneID" id="70125843"/>
<dbReference type="InterPro" id="IPR036291">
    <property type="entry name" value="NAD(P)-bd_dom_sf"/>
</dbReference>
<dbReference type="GO" id="GO:0016491">
    <property type="term" value="F:oxidoreductase activity"/>
    <property type="evidence" value="ECO:0007669"/>
    <property type="project" value="UniProtKB-KW"/>
</dbReference>
<dbReference type="OrthoDB" id="191139at2759"/>
<evidence type="ECO:0000313" key="4">
    <source>
        <dbReference type="EMBL" id="KAH6659052.1"/>
    </source>
</evidence>
<comment type="similarity">
    <text evidence="1">Belongs to the short-chain dehydrogenases/reductases (SDR) family.</text>
</comment>
<proteinExistence type="inferred from homology"/>
<dbReference type="RefSeq" id="XP_045963183.1">
    <property type="nucleotide sequence ID" value="XM_046096951.1"/>
</dbReference>
<protein>
    <submittedName>
        <fullName evidence="4">Short-chain dehydrogenase</fullName>
    </submittedName>
</protein>
<dbReference type="SUPFAM" id="SSF51735">
    <property type="entry name" value="NAD(P)-binding Rossmann-fold domains"/>
    <property type="match status" value="1"/>
</dbReference>
<dbReference type="PROSITE" id="PS00061">
    <property type="entry name" value="ADH_SHORT"/>
    <property type="match status" value="1"/>
</dbReference>
<evidence type="ECO:0000256" key="1">
    <source>
        <dbReference type="ARBA" id="ARBA00006484"/>
    </source>
</evidence>
<keyword evidence="2" id="KW-0521">NADP</keyword>
<dbReference type="Gene3D" id="3.40.50.720">
    <property type="entry name" value="NAD(P)-binding Rossmann-like Domain"/>
    <property type="match status" value="1"/>
</dbReference>
<dbReference type="EMBL" id="JAGPXC010000001">
    <property type="protein sequence ID" value="KAH6659052.1"/>
    <property type="molecule type" value="Genomic_DNA"/>
</dbReference>
<keyword evidence="5" id="KW-1185">Reference proteome</keyword>
<dbReference type="PANTHER" id="PTHR24320:SF227">
    <property type="entry name" value="RETINOL DEHYDROGENASE 11"/>
    <property type="match status" value="1"/>
</dbReference>
<accession>A0A9P8UVE0</accession>
<dbReference type="PANTHER" id="PTHR24320">
    <property type="entry name" value="RETINOL DEHYDROGENASE"/>
    <property type="match status" value="1"/>
</dbReference>
<name>A0A9P8UVE0_9PEZI</name>
<evidence type="ECO:0000256" key="2">
    <source>
        <dbReference type="ARBA" id="ARBA00022857"/>
    </source>
</evidence>
<evidence type="ECO:0000256" key="3">
    <source>
        <dbReference type="ARBA" id="ARBA00023002"/>
    </source>
</evidence>
<dbReference type="InterPro" id="IPR002347">
    <property type="entry name" value="SDR_fam"/>
</dbReference>
<dbReference type="PRINTS" id="PR00081">
    <property type="entry name" value="GDHRDH"/>
</dbReference>
<reference evidence="4" key="1">
    <citation type="journal article" date="2021" name="Nat. Commun.">
        <title>Genetic determinants of endophytism in the Arabidopsis root mycobiome.</title>
        <authorList>
            <person name="Mesny F."/>
            <person name="Miyauchi S."/>
            <person name="Thiergart T."/>
            <person name="Pickel B."/>
            <person name="Atanasova L."/>
            <person name="Karlsson M."/>
            <person name="Huettel B."/>
            <person name="Barry K.W."/>
            <person name="Haridas S."/>
            <person name="Chen C."/>
            <person name="Bauer D."/>
            <person name="Andreopoulos W."/>
            <person name="Pangilinan J."/>
            <person name="LaButti K."/>
            <person name="Riley R."/>
            <person name="Lipzen A."/>
            <person name="Clum A."/>
            <person name="Drula E."/>
            <person name="Henrissat B."/>
            <person name="Kohler A."/>
            <person name="Grigoriev I.V."/>
            <person name="Martin F.M."/>
            <person name="Hacquard S."/>
        </authorList>
    </citation>
    <scope>NUCLEOTIDE SEQUENCE</scope>
    <source>
        <strain evidence="4">MPI-SDFR-AT-0073</strain>
    </source>
</reference>
<organism evidence="4 5">
    <name type="scientific">Truncatella angustata</name>
    <dbReference type="NCBI Taxonomy" id="152316"/>
    <lineage>
        <taxon>Eukaryota</taxon>
        <taxon>Fungi</taxon>
        <taxon>Dikarya</taxon>
        <taxon>Ascomycota</taxon>
        <taxon>Pezizomycotina</taxon>
        <taxon>Sordariomycetes</taxon>
        <taxon>Xylariomycetidae</taxon>
        <taxon>Amphisphaeriales</taxon>
        <taxon>Sporocadaceae</taxon>
        <taxon>Truncatella</taxon>
    </lineage>
</organism>